<dbReference type="InterPro" id="IPR017871">
    <property type="entry name" value="ABC_transporter-like_CS"/>
</dbReference>
<dbReference type="InterPro" id="IPR003439">
    <property type="entry name" value="ABC_transporter-like_ATP-bd"/>
</dbReference>
<dbReference type="InterPro" id="IPR027417">
    <property type="entry name" value="P-loop_NTPase"/>
</dbReference>
<comment type="function">
    <text evidence="5">Involved in beta-(1--&gt;2)glucan export. Transmembrane domains (TMD) form a pore in the inner membrane and the ATP-binding domain (NBD) is responsible for energy generation.</text>
</comment>
<sequence length="365" mass="39546">MNVLELKNVTKKYGEHVAVDGVCLDIEKGKVLSLLGPSGCGKTTTLRIIAGFTSHDSGIVEISGKNVGHLRPYERNVGLLFQDYALFPHLTVAQNVAYGMRYRGTPSSVIPSRIKQMLSLVRMSGMEGRYPAQLSGGQQQRVALARALATDPQIVLLDEPLSALDAKLRVELRIELKEILRSVDATTIVVTHDQEEALSLGDEVVVMQAGKIVQRGTPTQIYAAPADKFVAEFVGRSNWFHGATRDRFTGGVSSYITSEGAEIRAKSAQSEQCGRADLCIRPESIELVEEAAGAIAPDPERNVLTGVVFDVAPLGADVHVVIELPGKTRLLVIRKNIDRIPAVVPGQSVRAVFAASDVLLFSDRR</sequence>
<dbReference type="PANTHER" id="PTHR42781">
    <property type="entry name" value="SPERMIDINE/PUTRESCINE IMPORT ATP-BINDING PROTEIN POTA"/>
    <property type="match status" value="1"/>
</dbReference>
<feature type="domain" description="ABC transporter" evidence="6">
    <location>
        <begin position="4"/>
        <end position="234"/>
    </location>
</feature>
<evidence type="ECO:0000256" key="4">
    <source>
        <dbReference type="ARBA" id="ARBA00022840"/>
    </source>
</evidence>
<protein>
    <submittedName>
        <fullName evidence="7">ABC transporter ATP-binding protein</fullName>
    </submittedName>
</protein>
<dbReference type="InterPro" id="IPR050093">
    <property type="entry name" value="ABC_SmlMolc_Importer"/>
</dbReference>
<dbReference type="Gene3D" id="2.40.50.100">
    <property type="match status" value="1"/>
</dbReference>
<name>A0ABS0PGE5_9BRAD</name>
<evidence type="ECO:0000256" key="2">
    <source>
        <dbReference type="ARBA" id="ARBA00022448"/>
    </source>
</evidence>
<keyword evidence="3" id="KW-0547">Nucleotide-binding</keyword>
<dbReference type="PROSITE" id="PS50893">
    <property type="entry name" value="ABC_TRANSPORTER_2"/>
    <property type="match status" value="1"/>
</dbReference>
<dbReference type="InterPro" id="IPR013611">
    <property type="entry name" value="Transp-assoc_OB_typ2"/>
</dbReference>
<gene>
    <name evidence="7" type="ORF">HZZ13_00280</name>
</gene>
<dbReference type="SUPFAM" id="SSF50331">
    <property type="entry name" value="MOP-like"/>
    <property type="match status" value="1"/>
</dbReference>
<reference evidence="7 8" key="1">
    <citation type="submission" date="2020-07" db="EMBL/GenBank/DDBJ databases">
        <title>Bradyrhizobium diversity isolated from nodules of indigenous legumes of Western Australia.</title>
        <authorList>
            <person name="Klepa M.S."/>
        </authorList>
    </citation>
    <scope>NUCLEOTIDE SEQUENCE [LARGE SCALE GENOMIC DNA]</scope>
    <source>
        <strain evidence="7 8">CNPSo 4010</strain>
    </source>
</reference>
<dbReference type="GO" id="GO:0005524">
    <property type="term" value="F:ATP binding"/>
    <property type="evidence" value="ECO:0007669"/>
    <property type="project" value="UniProtKB-KW"/>
</dbReference>
<dbReference type="RefSeq" id="WP_197957721.1">
    <property type="nucleotide sequence ID" value="NZ_JACCHP010000001.1"/>
</dbReference>
<evidence type="ECO:0000256" key="3">
    <source>
        <dbReference type="ARBA" id="ARBA00022741"/>
    </source>
</evidence>
<proteinExistence type="inferred from homology"/>
<keyword evidence="4 7" id="KW-0067">ATP-binding</keyword>
<organism evidence="7 8">
    <name type="scientific">Bradyrhizobium agreste</name>
    <dbReference type="NCBI Taxonomy" id="2751811"/>
    <lineage>
        <taxon>Bacteria</taxon>
        <taxon>Pseudomonadati</taxon>
        <taxon>Pseudomonadota</taxon>
        <taxon>Alphaproteobacteria</taxon>
        <taxon>Hyphomicrobiales</taxon>
        <taxon>Nitrobacteraceae</taxon>
        <taxon>Bradyrhizobium</taxon>
    </lineage>
</organism>
<evidence type="ECO:0000259" key="6">
    <source>
        <dbReference type="PROSITE" id="PS50893"/>
    </source>
</evidence>
<dbReference type="InterPro" id="IPR003593">
    <property type="entry name" value="AAA+_ATPase"/>
</dbReference>
<evidence type="ECO:0000313" key="8">
    <source>
        <dbReference type="Proteomes" id="UP000807370"/>
    </source>
</evidence>
<evidence type="ECO:0000256" key="1">
    <source>
        <dbReference type="ARBA" id="ARBA00005417"/>
    </source>
</evidence>
<evidence type="ECO:0000313" key="7">
    <source>
        <dbReference type="EMBL" id="MBH5396269.1"/>
    </source>
</evidence>
<dbReference type="SMART" id="SM00382">
    <property type="entry name" value="AAA"/>
    <property type="match status" value="1"/>
</dbReference>
<keyword evidence="8" id="KW-1185">Reference proteome</keyword>
<dbReference type="Gene3D" id="3.40.50.300">
    <property type="entry name" value="P-loop containing nucleotide triphosphate hydrolases"/>
    <property type="match status" value="1"/>
</dbReference>
<dbReference type="InterPro" id="IPR008995">
    <property type="entry name" value="Mo/tungstate-bd_C_term_dom"/>
</dbReference>
<dbReference type="EMBL" id="JACCHP010000001">
    <property type="protein sequence ID" value="MBH5396269.1"/>
    <property type="molecule type" value="Genomic_DNA"/>
</dbReference>
<evidence type="ECO:0000256" key="5">
    <source>
        <dbReference type="ARBA" id="ARBA00024722"/>
    </source>
</evidence>
<dbReference type="SUPFAM" id="SSF52540">
    <property type="entry name" value="P-loop containing nucleoside triphosphate hydrolases"/>
    <property type="match status" value="1"/>
</dbReference>
<dbReference type="PANTHER" id="PTHR42781:SF4">
    <property type="entry name" value="SPERMIDINE_PUTRESCINE IMPORT ATP-BINDING PROTEIN POTA"/>
    <property type="match status" value="1"/>
</dbReference>
<keyword evidence="2" id="KW-0813">Transport</keyword>
<dbReference type="Pfam" id="PF08402">
    <property type="entry name" value="TOBE_2"/>
    <property type="match status" value="1"/>
</dbReference>
<dbReference type="PROSITE" id="PS00211">
    <property type="entry name" value="ABC_TRANSPORTER_1"/>
    <property type="match status" value="1"/>
</dbReference>
<dbReference type="Pfam" id="PF00005">
    <property type="entry name" value="ABC_tran"/>
    <property type="match status" value="1"/>
</dbReference>
<comment type="caution">
    <text evidence="7">The sequence shown here is derived from an EMBL/GenBank/DDBJ whole genome shotgun (WGS) entry which is preliminary data.</text>
</comment>
<comment type="similarity">
    <text evidence="1">Belongs to the ABC transporter superfamily.</text>
</comment>
<dbReference type="Proteomes" id="UP000807370">
    <property type="component" value="Unassembled WGS sequence"/>
</dbReference>
<accession>A0ABS0PGE5</accession>